<accession>A0A7J6QGM5</accession>
<evidence type="ECO:0000313" key="1">
    <source>
        <dbReference type="EMBL" id="KAF4706700.1"/>
    </source>
</evidence>
<keyword evidence="2" id="KW-1185">Reference proteome</keyword>
<dbReference type="EMBL" id="JABANO010033521">
    <property type="protein sequence ID" value="KAF4706700.1"/>
    <property type="molecule type" value="Genomic_DNA"/>
</dbReference>
<proteinExistence type="predicted"/>
<protein>
    <submittedName>
        <fullName evidence="1">Uncharacterized protein</fullName>
    </submittedName>
</protein>
<gene>
    <name evidence="1" type="ORF">FOZ63_021710</name>
</gene>
<sequence length="100" mass="11279">ADLKRTTEHSTVTKYIREILTRRAHDVHVSGVNLLRLKELVHCKQMLGATVDLSDQQDALSTTDGVEIDRGSLTTVRVLLHVNAYREKAVFEDPFLHAVD</sequence>
<evidence type="ECO:0000313" key="2">
    <source>
        <dbReference type="Proteomes" id="UP000553632"/>
    </source>
</evidence>
<feature type="non-terminal residue" evidence="1">
    <location>
        <position position="1"/>
    </location>
</feature>
<dbReference type="Proteomes" id="UP000553632">
    <property type="component" value="Unassembled WGS sequence"/>
</dbReference>
<dbReference type="AlphaFoldDB" id="A0A7J6QGM5"/>
<feature type="non-terminal residue" evidence="1">
    <location>
        <position position="100"/>
    </location>
</feature>
<comment type="caution">
    <text evidence="1">The sequence shown here is derived from an EMBL/GenBank/DDBJ whole genome shotgun (WGS) entry which is preliminary data.</text>
</comment>
<reference evidence="1 2" key="1">
    <citation type="submission" date="2020-04" db="EMBL/GenBank/DDBJ databases">
        <title>Perkinsus olseni comparative genomics.</title>
        <authorList>
            <person name="Bogema D.R."/>
        </authorList>
    </citation>
    <scope>NUCLEOTIDE SEQUENCE [LARGE SCALE GENOMIC DNA]</scope>
    <source>
        <strain evidence="1 2">ATCC PRA-207</strain>
    </source>
</reference>
<organism evidence="1 2">
    <name type="scientific">Perkinsus olseni</name>
    <name type="common">Perkinsus atlanticus</name>
    <dbReference type="NCBI Taxonomy" id="32597"/>
    <lineage>
        <taxon>Eukaryota</taxon>
        <taxon>Sar</taxon>
        <taxon>Alveolata</taxon>
        <taxon>Perkinsozoa</taxon>
        <taxon>Perkinsea</taxon>
        <taxon>Perkinsida</taxon>
        <taxon>Perkinsidae</taxon>
        <taxon>Perkinsus</taxon>
    </lineage>
</organism>
<name>A0A7J6QGM5_PEROL</name>